<dbReference type="PANTHER" id="PTHR34846">
    <property type="entry name" value="4-CARBOXYMUCONOLACTONE DECARBOXYLASE FAMILY PROTEIN (AFU_ORTHOLOGUE AFUA_6G11590)"/>
    <property type="match status" value="1"/>
</dbReference>
<feature type="domain" description="Carboxymuconolactone decarboxylase-like" evidence="1">
    <location>
        <begin position="32"/>
        <end position="95"/>
    </location>
</feature>
<name>A0A975D8H5_9SPHN</name>
<evidence type="ECO:0000313" key="3">
    <source>
        <dbReference type="Proteomes" id="UP000664914"/>
    </source>
</evidence>
<dbReference type="InterPro" id="IPR029032">
    <property type="entry name" value="AhpD-like"/>
</dbReference>
<evidence type="ECO:0000259" key="1">
    <source>
        <dbReference type="Pfam" id="PF02627"/>
    </source>
</evidence>
<evidence type="ECO:0000313" key="2">
    <source>
        <dbReference type="EMBL" id="QTH24623.1"/>
    </source>
</evidence>
<reference evidence="2" key="2">
    <citation type="submission" date="2021-04" db="EMBL/GenBank/DDBJ databases">
        <title>Isolation and genomic analysis of the ibuprofen-degrading bacterium Sphingomonas strain MPO218.</title>
        <authorList>
            <person name="Aulestia M."/>
            <person name="Flores A."/>
            <person name="Mangas E.L."/>
            <person name="Perez-Pulido A.J."/>
            <person name="Santero E."/>
            <person name="Camacho E.M."/>
        </authorList>
    </citation>
    <scope>NUCLEOTIDE SEQUENCE</scope>
    <source>
        <strain evidence="2">MPO218</strain>
    </source>
</reference>
<reference evidence="2" key="1">
    <citation type="submission" date="2020-07" db="EMBL/GenBank/DDBJ databases">
        <authorList>
            <person name="Camacho E."/>
        </authorList>
    </citation>
    <scope>NUCLEOTIDE SEQUENCE</scope>
    <source>
        <strain evidence="2">MPO218</strain>
    </source>
</reference>
<protein>
    <submittedName>
        <fullName evidence="2">Carboxymuconolactone decarboxylase family protein</fullName>
    </submittedName>
</protein>
<dbReference type="PANTHER" id="PTHR34846:SF11">
    <property type="entry name" value="4-CARBOXYMUCONOLACTONE DECARBOXYLASE FAMILY PROTEIN (AFU_ORTHOLOGUE AFUA_6G11590)"/>
    <property type="match status" value="1"/>
</dbReference>
<gene>
    <name evidence="2" type="ORF">HRJ34_17790</name>
</gene>
<dbReference type="EMBL" id="CP059319">
    <property type="protein sequence ID" value="QTH24623.1"/>
    <property type="molecule type" value="Genomic_DNA"/>
</dbReference>
<proteinExistence type="predicted"/>
<dbReference type="Proteomes" id="UP000664914">
    <property type="component" value="Chromosome"/>
</dbReference>
<dbReference type="GO" id="GO:0051920">
    <property type="term" value="F:peroxiredoxin activity"/>
    <property type="evidence" value="ECO:0007669"/>
    <property type="project" value="InterPro"/>
</dbReference>
<dbReference type="Gene3D" id="1.20.1290.10">
    <property type="entry name" value="AhpD-like"/>
    <property type="match status" value="1"/>
</dbReference>
<dbReference type="InterPro" id="IPR003779">
    <property type="entry name" value="CMD-like"/>
</dbReference>
<dbReference type="SUPFAM" id="SSF69118">
    <property type="entry name" value="AhpD-like"/>
    <property type="match status" value="1"/>
</dbReference>
<dbReference type="Pfam" id="PF02627">
    <property type="entry name" value="CMD"/>
    <property type="match status" value="1"/>
</dbReference>
<accession>A0A975D8H5</accession>
<dbReference type="AlphaFoldDB" id="A0A975D8H5"/>
<sequence length="180" mass="19994">MLDDEQQRIYDMIVAGPRGRVEGPLETWLESPQLAEKAQELGAFCRFGTSLPPRLSELAILVVGAWWQADFEWYVHAPIARSAGISDEVIEAIRTGRPPDFEREDEAAVHGFTFELLRYRRVSDASHDRVVGLLGRRGAIELTAMLGYYTLISMTIVGFDVPLPGGAPSPFADIALKVHK</sequence>
<organism evidence="2 3">
    <name type="scientific">Rhizorhabdus wittichii</name>
    <dbReference type="NCBI Taxonomy" id="160791"/>
    <lineage>
        <taxon>Bacteria</taxon>
        <taxon>Pseudomonadati</taxon>
        <taxon>Pseudomonadota</taxon>
        <taxon>Alphaproteobacteria</taxon>
        <taxon>Sphingomonadales</taxon>
        <taxon>Sphingomonadaceae</taxon>
        <taxon>Rhizorhabdus</taxon>
    </lineage>
</organism>